<accession>A0A380IF26</accession>
<dbReference type="Proteomes" id="UP000255213">
    <property type="component" value="Unassembled WGS sequence"/>
</dbReference>
<dbReference type="AlphaFoldDB" id="A0A380IF26"/>
<dbReference type="GO" id="GO:0016853">
    <property type="term" value="F:isomerase activity"/>
    <property type="evidence" value="ECO:0007669"/>
    <property type="project" value="UniProtKB-KW"/>
</dbReference>
<evidence type="ECO:0000259" key="2">
    <source>
        <dbReference type="PROSITE" id="PS51352"/>
    </source>
</evidence>
<feature type="domain" description="Thioredoxin" evidence="2">
    <location>
        <begin position="30"/>
        <end position="160"/>
    </location>
</feature>
<name>A0A380IF26_STRAI</name>
<dbReference type="Gene3D" id="3.40.30.10">
    <property type="entry name" value="Glutaredoxin"/>
    <property type="match status" value="1"/>
</dbReference>
<gene>
    <name evidence="3" type="ORF">NCTC12957_01022</name>
</gene>
<proteinExistence type="predicted"/>
<evidence type="ECO:0000256" key="1">
    <source>
        <dbReference type="SAM" id="SignalP"/>
    </source>
</evidence>
<organism evidence="3 4">
    <name type="scientific">Streptococcus acidominimus</name>
    <dbReference type="NCBI Taxonomy" id="1326"/>
    <lineage>
        <taxon>Bacteria</taxon>
        <taxon>Bacillati</taxon>
        <taxon>Bacillota</taxon>
        <taxon>Bacilli</taxon>
        <taxon>Lactobacillales</taxon>
        <taxon>Streptococcaceae</taxon>
        <taxon>Streptococcus</taxon>
    </lineage>
</organism>
<evidence type="ECO:0000313" key="4">
    <source>
        <dbReference type="Proteomes" id="UP000255213"/>
    </source>
</evidence>
<dbReference type="EMBL" id="UHEN01000001">
    <property type="protein sequence ID" value="SUN07138.1"/>
    <property type="molecule type" value="Genomic_DNA"/>
</dbReference>
<keyword evidence="1" id="KW-0732">Signal</keyword>
<dbReference type="SUPFAM" id="SSF52833">
    <property type="entry name" value="Thioredoxin-like"/>
    <property type="match status" value="1"/>
</dbReference>
<protein>
    <submittedName>
        <fullName evidence="3">Thiol-disulfide isomerase and thioredoxin</fullName>
    </submittedName>
</protein>
<keyword evidence="3" id="KW-0413">Isomerase</keyword>
<feature type="signal peptide" evidence="1">
    <location>
        <begin position="1"/>
        <end position="35"/>
    </location>
</feature>
<sequence>MVLPVNRNMQSIEKISLCLLPLLLFTLLSACQATAAPSIDTSSSQNSTTDIRTEPIRLAQLREKLANKETFYAYIGRPTCPHCRKFEPKLQEAIKRTQVPVFYLNTDEEDSAEASHFVDSQGITTVPHLTYYKEGETRAYLKKGSEATVGEIEIFLKTGT</sequence>
<dbReference type="OrthoDB" id="9792987at2"/>
<feature type="chain" id="PRO_5016756055" evidence="1">
    <location>
        <begin position="36"/>
        <end position="160"/>
    </location>
</feature>
<dbReference type="PROSITE" id="PS51257">
    <property type="entry name" value="PROKAR_LIPOPROTEIN"/>
    <property type="match status" value="1"/>
</dbReference>
<dbReference type="CDD" id="cd02947">
    <property type="entry name" value="TRX_family"/>
    <property type="match status" value="1"/>
</dbReference>
<dbReference type="InterPro" id="IPR036249">
    <property type="entry name" value="Thioredoxin-like_sf"/>
</dbReference>
<reference evidence="3 4" key="1">
    <citation type="submission" date="2018-06" db="EMBL/GenBank/DDBJ databases">
        <authorList>
            <consortium name="Pathogen Informatics"/>
            <person name="Doyle S."/>
        </authorList>
    </citation>
    <scope>NUCLEOTIDE SEQUENCE [LARGE SCALE GENOMIC DNA]</scope>
    <source>
        <strain evidence="3 4">NCTC12957</strain>
    </source>
</reference>
<dbReference type="Pfam" id="PF20207">
    <property type="entry name" value="DUF6568"/>
    <property type="match status" value="1"/>
</dbReference>
<evidence type="ECO:0000313" key="3">
    <source>
        <dbReference type="EMBL" id="SUN07138.1"/>
    </source>
</evidence>
<dbReference type="InterPro" id="IPR046698">
    <property type="entry name" value="PedC-like"/>
</dbReference>
<dbReference type="PROSITE" id="PS51352">
    <property type="entry name" value="THIOREDOXIN_2"/>
    <property type="match status" value="1"/>
</dbReference>
<dbReference type="InterPro" id="IPR013766">
    <property type="entry name" value="Thioredoxin_domain"/>
</dbReference>